<accession>A0AAW1RQQ9</accession>
<evidence type="ECO:0000256" key="11">
    <source>
        <dbReference type="SAM" id="MobiDB-lite"/>
    </source>
</evidence>
<dbReference type="GO" id="GO:0004134">
    <property type="term" value="F:4-alpha-glucanotransferase activity"/>
    <property type="evidence" value="ECO:0007669"/>
    <property type="project" value="UniProtKB-EC"/>
</dbReference>
<keyword evidence="6" id="KW-0328">Glycosyltransferase</keyword>
<keyword evidence="5" id="KW-0963">Cytoplasm</keyword>
<organism evidence="13 14">
    <name type="scientific">Elliptochloris bilobata</name>
    <dbReference type="NCBI Taxonomy" id="381761"/>
    <lineage>
        <taxon>Eukaryota</taxon>
        <taxon>Viridiplantae</taxon>
        <taxon>Chlorophyta</taxon>
        <taxon>core chlorophytes</taxon>
        <taxon>Trebouxiophyceae</taxon>
        <taxon>Trebouxiophyceae incertae sedis</taxon>
        <taxon>Elliptochloris clade</taxon>
        <taxon>Elliptochloris</taxon>
    </lineage>
</organism>
<dbReference type="SUPFAM" id="SSF53335">
    <property type="entry name" value="S-adenosyl-L-methionine-dependent methyltransferases"/>
    <property type="match status" value="1"/>
</dbReference>
<dbReference type="Gene3D" id="3.40.50.150">
    <property type="entry name" value="Vaccinia Virus protein VP39"/>
    <property type="match status" value="1"/>
</dbReference>
<evidence type="ECO:0000256" key="3">
    <source>
        <dbReference type="ARBA" id="ARBA00005684"/>
    </source>
</evidence>
<comment type="similarity">
    <text evidence="3">Belongs to the disproportionating enzyme family.</text>
</comment>
<comment type="caution">
    <text evidence="13">The sequence shown here is derived from an EMBL/GenBank/DDBJ whole genome shotgun (WGS) entry which is preliminary data.</text>
</comment>
<dbReference type="SUPFAM" id="SSF49452">
    <property type="entry name" value="Starch-binding domain-like"/>
    <property type="match status" value="2"/>
</dbReference>
<dbReference type="Proteomes" id="UP001445335">
    <property type="component" value="Unassembled WGS sequence"/>
</dbReference>
<dbReference type="GO" id="GO:2001070">
    <property type="term" value="F:starch binding"/>
    <property type="evidence" value="ECO:0007669"/>
    <property type="project" value="InterPro"/>
</dbReference>
<name>A0AAW1RQQ9_9CHLO</name>
<evidence type="ECO:0000259" key="12">
    <source>
        <dbReference type="PROSITE" id="PS51166"/>
    </source>
</evidence>
<evidence type="ECO:0000256" key="2">
    <source>
        <dbReference type="ARBA" id="ARBA00004496"/>
    </source>
</evidence>
<keyword evidence="8" id="KW-0119">Carbohydrate metabolism</keyword>
<dbReference type="Pfam" id="PF01795">
    <property type="entry name" value="Methyltransf_5"/>
    <property type="match status" value="1"/>
</dbReference>
<dbReference type="Gene3D" id="1.10.150.170">
    <property type="entry name" value="Putative methyltransferase TM0872, insert domain"/>
    <property type="match status" value="1"/>
</dbReference>
<dbReference type="NCBIfam" id="TIGR00006">
    <property type="entry name" value="16S rRNA (cytosine(1402)-N(4))-methyltransferase RsmH"/>
    <property type="match status" value="1"/>
</dbReference>
<evidence type="ECO:0000256" key="4">
    <source>
        <dbReference type="ARBA" id="ARBA00012560"/>
    </source>
</evidence>
<dbReference type="InterPro" id="IPR023397">
    <property type="entry name" value="SAM-dep_MeTrfase_MraW_recog"/>
</dbReference>
<comment type="catalytic activity">
    <reaction evidence="1">
        <text>Transfers a segment of a (1-&gt;4)-alpha-D-glucan to a new position in an acceptor, which may be glucose or a (1-&gt;4)-alpha-D-glucan.</text>
        <dbReference type="EC" id="2.4.1.25"/>
    </reaction>
</comment>
<dbReference type="SUPFAM" id="SSF81799">
    <property type="entry name" value="Putative methyltransferase TM0872, insert domain"/>
    <property type="match status" value="1"/>
</dbReference>
<dbReference type="PANTHER" id="PTHR32518">
    <property type="match status" value="1"/>
</dbReference>
<dbReference type="HAMAP" id="MF_01007">
    <property type="entry name" value="16SrRNA_methyltr_H"/>
    <property type="match status" value="1"/>
</dbReference>
<evidence type="ECO:0000256" key="8">
    <source>
        <dbReference type="ARBA" id="ARBA00023277"/>
    </source>
</evidence>
<dbReference type="EC" id="2.4.1.25" evidence="4"/>
<evidence type="ECO:0000313" key="14">
    <source>
        <dbReference type="Proteomes" id="UP001445335"/>
    </source>
</evidence>
<dbReference type="PROSITE" id="PS51166">
    <property type="entry name" value="CBM20"/>
    <property type="match status" value="2"/>
</dbReference>
<feature type="domain" description="CBM20" evidence="12">
    <location>
        <begin position="146"/>
        <end position="265"/>
    </location>
</feature>
<dbReference type="GO" id="GO:0008168">
    <property type="term" value="F:methyltransferase activity"/>
    <property type="evidence" value="ECO:0007669"/>
    <property type="project" value="InterPro"/>
</dbReference>
<dbReference type="InterPro" id="IPR029063">
    <property type="entry name" value="SAM-dependent_MTases_sf"/>
</dbReference>
<evidence type="ECO:0000256" key="5">
    <source>
        <dbReference type="ARBA" id="ARBA00022490"/>
    </source>
</evidence>
<dbReference type="Gene3D" id="3.20.20.80">
    <property type="entry name" value="Glycosidases"/>
    <property type="match status" value="2"/>
</dbReference>
<dbReference type="Pfam" id="PF02446">
    <property type="entry name" value="Glyco_hydro_77"/>
    <property type="match status" value="1"/>
</dbReference>
<dbReference type="InterPro" id="IPR013783">
    <property type="entry name" value="Ig-like_fold"/>
</dbReference>
<dbReference type="Gene3D" id="2.60.40.10">
    <property type="entry name" value="Immunoglobulins"/>
    <property type="match status" value="2"/>
</dbReference>
<sequence length="1327" mass="145874">MGVAAGEQRRVVLQFIVPYLTQWGQSVMVYGANAVLGGWDAKRGHSLVCRHEGDALIWEARVRVPAQHEVVYKYAVVDESGTVEVEEGEPRRVCLPAGLDDGDVVALSDVWQDTSQPAGLLATSAFTRVILANKTRVESGEAERLEPEAGQVVLRFRIWDWGMQDGDRLVITGSLPQLGNWQPRQPLAMTEVVTPHWEAEVKVPLTAFPVTYKYALERPGGATLLEVGENRLVGLGAAGRDAGGRPPSLLVTDDGPLRRGARWRGAALAAPVFALRTRASVGVGEFSDLKALVDICSAAGLRMVQLLPVNDTSVHMTWWDSYPYSSVSVHALHPLYLSLDALADDMPSDLGDRIAEARAALDQPAVEYEGTMTAKLAIARLVFDRRGASQLETPEYQDFYAANEDWLRPYAVFSFLRDLFGTAQHWHWGVLARPTPEVLDRLSQPSCEHYGSLRFTCWLQWHLHRQLRDASVYAAKHRVALKGDLPIGVDKASVDTWMNPHLFHMGFSTGAPPDYFDANGQNWGFPTYNWEEMAKDGYAWWRARLSKLSEYFHAYRIDHILGFFRIWEIPGDCATGLLGHFRPSHALTRTELEAKGIWDFDRLCEPYITPAQLKDVFGELAAETASKFLEEGPHGRFRFRAPFASEVAIEGIAARGDAPAWLEAEYAATRAGLIQLRQNVVLLRHADSPDLFYPRFNLMSTSSFATLDPGWKTALASLHDDYFFHRQDALWRAHAMKSLPALMCATQMLVCGEDLGMIPACVHPVMEQLGLVGLRIQRMPSEAGQEFGDPAAYPYMTVASPSCHDTSTTRAWWEQDAGRRERFHDQVLGRQGTPPAECTPDIMREIVRQHMESPSMWAIFPLQDLLALSAKYAARPAAEETINDPTVRRHFWRFRSHVLLEDVLADATFLGALQDLLLDSGRAAPSDLPENFDAPEAEEAPTTSSAEADDAASDITTAPKVQEPRATAEQQRSAHSKASPKPKENGVLEAHVGGKGPAQARGMAIGHVVSTFADCNLRVLVDATLGAGGHAAALLAAHPELRWLVGVDVDPSALAMARSRLEGAKAASGSAAELAFLQGNFARLGSLLSDLPLAEVQTGVDGIFMDLGFSSMQVDTADRGFSFLRDGPLDMRLGPSAPHSAAEIVNGWAEEELGRIFREYGEERYWRHIAQRLVEAREVALIETTGQLVEAIGSGSGKGQRRPGARHINPATRVFQALRIAVNDELAVLEAALPAAIEALAPGGRLCVISFHSLEDRIVKRAFLRAAGLPDASREEYVARRYLPTEEANKAVACARLLTRRPLVAAAAEAAANPRSRSAKLRALEKL</sequence>
<feature type="domain" description="CBM20" evidence="12">
    <location>
        <begin position="3"/>
        <end position="113"/>
    </location>
</feature>
<dbReference type="InterPro" id="IPR017853">
    <property type="entry name" value="GH"/>
</dbReference>
<dbReference type="InterPro" id="IPR003385">
    <property type="entry name" value="Glyco_hydro_77"/>
</dbReference>
<evidence type="ECO:0000256" key="9">
    <source>
        <dbReference type="ARBA" id="ARBA00031423"/>
    </source>
</evidence>
<evidence type="ECO:0000256" key="7">
    <source>
        <dbReference type="ARBA" id="ARBA00022679"/>
    </source>
</evidence>
<dbReference type="EMBL" id="JALJOU010000026">
    <property type="protein sequence ID" value="KAK9836116.1"/>
    <property type="molecule type" value="Genomic_DNA"/>
</dbReference>
<comment type="subcellular location">
    <subcellularLocation>
        <location evidence="2">Cytoplasm</location>
    </subcellularLocation>
</comment>
<keyword evidence="14" id="KW-1185">Reference proteome</keyword>
<dbReference type="InterPro" id="IPR013784">
    <property type="entry name" value="Carb-bd-like_fold"/>
</dbReference>
<dbReference type="GO" id="GO:0005737">
    <property type="term" value="C:cytoplasm"/>
    <property type="evidence" value="ECO:0007669"/>
    <property type="project" value="UniProtKB-SubCell"/>
</dbReference>
<dbReference type="Pfam" id="PF00686">
    <property type="entry name" value="CBM_20"/>
    <property type="match status" value="2"/>
</dbReference>
<dbReference type="SUPFAM" id="SSF51445">
    <property type="entry name" value="(Trans)glycosidases"/>
    <property type="match status" value="1"/>
</dbReference>
<evidence type="ECO:0000256" key="1">
    <source>
        <dbReference type="ARBA" id="ARBA00000439"/>
    </source>
</evidence>
<dbReference type="SMART" id="SM01065">
    <property type="entry name" value="CBM_2"/>
    <property type="match status" value="2"/>
</dbReference>
<evidence type="ECO:0000256" key="6">
    <source>
        <dbReference type="ARBA" id="ARBA00022676"/>
    </source>
</evidence>
<reference evidence="13 14" key="1">
    <citation type="journal article" date="2024" name="Nat. Commun.">
        <title>Phylogenomics reveals the evolutionary origins of lichenization in chlorophyte algae.</title>
        <authorList>
            <person name="Puginier C."/>
            <person name="Libourel C."/>
            <person name="Otte J."/>
            <person name="Skaloud P."/>
            <person name="Haon M."/>
            <person name="Grisel S."/>
            <person name="Petersen M."/>
            <person name="Berrin J.G."/>
            <person name="Delaux P.M."/>
            <person name="Dal Grande F."/>
            <person name="Keller J."/>
        </authorList>
    </citation>
    <scope>NUCLEOTIDE SEQUENCE [LARGE SCALE GENOMIC DNA]</scope>
    <source>
        <strain evidence="13 14">SAG 245.80</strain>
    </source>
</reference>
<feature type="region of interest" description="Disordered" evidence="11">
    <location>
        <begin position="927"/>
        <end position="994"/>
    </location>
</feature>
<dbReference type="InterPro" id="IPR002903">
    <property type="entry name" value="RsmH"/>
</dbReference>
<proteinExistence type="inferred from homology"/>
<dbReference type="InterPro" id="IPR002044">
    <property type="entry name" value="CBM20"/>
</dbReference>
<dbReference type="PANTHER" id="PTHR32518:SF3">
    <property type="entry name" value="4-ALPHA-GLUCANOTRANSFERASE"/>
    <property type="match status" value="1"/>
</dbReference>
<evidence type="ECO:0000256" key="10">
    <source>
        <dbReference type="ARBA" id="ARBA00031501"/>
    </source>
</evidence>
<keyword evidence="7" id="KW-0808">Transferase</keyword>
<gene>
    <name evidence="13" type="ORF">WJX81_002424</name>
</gene>
<dbReference type="GO" id="GO:0005975">
    <property type="term" value="P:carbohydrate metabolic process"/>
    <property type="evidence" value="ECO:0007669"/>
    <property type="project" value="InterPro"/>
</dbReference>
<dbReference type="CDD" id="cd05467">
    <property type="entry name" value="CBM20"/>
    <property type="match status" value="1"/>
</dbReference>
<protein>
    <recommendedName>
        <fullName evidence="4">4-alpha-glucanotransferase</fullName>
        <ecNumber evidence="4">2.4.1.25</ecNumber>
    </recommendedName>
    <alternativeName>
        <fullName evidence="9">Amylomaltase</fullName>
    </alternativeName>
    <alternativeName>
        <fullName evidence="10">Disproportionating enzyme</fullName>
    </alternativeName>
</protein>
<evidence type="ECO:0000313" key="13">
    <source>
        <dbReference type="EMBL" id="KAK9836116.1"/>
    </source>
</evidence>